<keyword evidence="3" id="KW-1185">Reference proteome</keyword>
<keyword evidence="1" id="KW-0472">Membrane</keyword>
<sequence length="90" mass="9716">MSLGLIVVFCLGVANFAAHKAVLESGHPMLAQVPWLLKPLGGRISLIVEFAMLLGSMIMVASGSEGWALLYLLYSSANTLAAWMIFSDRF</sequence>
<dbReference type="EMBL" id="JALHLF010000013">
    <property type="protein sequence ID" value="MCJ2182232.1"/>
    <property type="molecule type" value="Genomic_DNA"/>
</dbReference>
<evidence type="ECO:0008006" key="4">
    <source>
        <dbReference type="Google" id="ProtNLM"/>
    </source>
</evidence>
<comment type="caution">
    <text evidence="2">The sequence shown here is derived from an EMBL/GenBank/DDBJ whole genome shotgun (WGS) entry which is preliminary data.</text>
</comment>
<keyword evidence="1" id="KW-1133">Transmembrane helix</keyword>
<feature type="transmembrane region" description="Helical" evidence="1">
    <location>
        <begin position="68"/>
        <end position="86"/>
    </location>
</feature>
<protein>
    <recommendedName>
        <fullName evidence="4">DoxX family protein</fullName>
    </recommendedName>
</protein>
<dbReference type="RefSeq" id="WP_244017941.1">
    <property type="nucleotide sequence ID" value="NZ_JALHLF010000013.1"/>
</dbReference>
<feature type="transmembrane region" description="Helical" evidence="1">
    <location>
        <begin position="40"/>
        <end position="61"/>
    </location>
</feature>
<reference evidence="2" key="1">
    <citation type="submission" date="2022-03" db="EMBL/GenBank/DDBJ databases">
        <title>Identification of a novel bacterium isolated from mangrove sediments.</title>
        <authorList>
            <person name="Pan X."/>
        </authorList>
    </citation>
    <scope>NUCLEOTIDE SEQUENCE</scope>
    <source>
        <strain evidence="2">B1949</strain>
    </source>
</reference>
<organism evidence="2 3">
    <name type="scientific">Novosphingobium organovorum</name>
    <dbReference type="NCBI Taxonomy" id="2930092"/>
    <lineage>
        <taxon>Bacteria</taxon>
        <taxon>Pseudomonadati</taxon>
        <taxon>Pseudomonadota</taxon>
        <taxon>Alphaproteobacteria</taxon>
        <taxon>Sphingomonadales</taxon>
        <taxon>Sphingomonadaceae</taxon>
        <taxon>Novosphingobium</taxon>
    </lineage>
</organism>
<name>A0ABT0BAZ2_9SPHN</name>
<proteinExistence type="predicted"/>
<evidence type="ECO:0000313" key="3">
    <source>
        <dbReference type="Proteomes" id="UP001162881"/>
    </source>
</evidence>
<keyword evidence="1" id="KW-0812">Transmembrane</keyword>
<dbReference type="Proteomes" id="UP001162881">
    <property type="component" value="Unassembled WGS sequence"/>
</dbReference>
<gene>
    <name evidence="2" type="ORF">MTR62_05895</name>
</gene>
<evidence type="ECO:0000313" key="2">
    <source>
        <dbReference type="EMBL" id="MCJ2182232.1"/>
    </source>
</evidence>
<accession>A0ABT0BAZ2</accession>
<evidence type="ECO:0000256" key="1">
    <source>
        <dbReference type="SAM" id="Phobius"/>
    </source>
</evidence>